<proteinExistence type="inferred from homology"/>
<dbReference type="InterPro" id="IPR023313">
    <property type="entry name" value="UBQ-conjugating_AS"/>
</dbReference>
<comment type="pathway">
    <text evidence="1">Protein modification; protein neddylation.</text>
</comment>
<dbReference type="PANTHER" id="PTHR24068">
    <property type="entry name" value="UBIQUITIN-CONJUGATING ENZYME E2"/>
    <property type="match status" value="1"/>
</dbReference>
<evidence type="ECO:0000256" key="12">
    <source>
        <dbReference type="PROSITE-ProRule" id="PRU10133"/>
    </source>
</evidence>
<keyword evidence="2" id="KW-0808">Transferase</keyword>
<evidence type="ECO:0000256" key="5">
    <source>
        <dbReference type="ARBA" id="ARBA00022840"/>
    </source>
</evidence>
<gene>
    <name evidence="15" type="ORF">EMCG_07506</name>
</gene>
<sequence>MYKIWSLKRKQQEEAAAAAAAGKPTTRVGAVELRLQHDFARIEKDELQREKDGRPKIIDFHYKNRDNPFHFSLVIEPDEGMYKGGSFKFTFDIPRGEEAFPFFPPKVKCTQKIYHPNIDPQGNVCLNILRDAWNPILDLNSVAFGLLHIFLEPNYVDPLNKEAAEDLRLNREGFRRNVRTAMQGGTVRDIQYDRVLR</sequence>
<dbReference type="SMART" id="SM00212">
    <property type="entry name" value="UBCc"/>
    <property type="match status" value="1"/>
</dbReference>
<evidence type="ECO:0000313" key="15">
    <source>
        <dbReference type="EMBL" id="KKZ66817.1"/>
    </source>
</evidence>
<dbReference type="GO" id="GO:0061654">
    <property type="term" value="F:NEDD8 conjugating enzyme activity"/>
    <property type="evidence" value="ECO:0007669"/>
    <property type="project" value="UniProtKB-EC"/>
</dbReference>
<evidence type="ECO:0000256" key="4">
    <source>
        <dbReference type="ARBA" id="ARBA00022786"/>
    </source>
</evidence>
<keyword evidence="4 13" id="KW-0833">Ubl conjugation pathway</keyword>
<comment type="catalytic activity">
    <reaction evidence="6">
        <text>[E1 NEDD8-activating enzyme]-S-[NEDD8 protein]-yl-L-cysteine + [E2 NEDD8-conjugating enzyme]-L-cysteine = [E1 NEDD8-activating enzyme]-L-cysteine + [E2 NEDD8-conjugating enzyme]-S-[NEDD8-protein]-yl-L-cysteine.</text>
        <dbReference type="EC" id="2.3.2.34"/>
    </reaction>
</comment>
<dbReference type="GO" id="GO:0005524">
    <property type="term" value="F:ATP binding"/>
    <property type="evidence" value="ECO:0007669"/>
    <property type="project" value="UniProtKB-UniRule"/>
</dbReference>
<organism evidence="15 16">
    <name type="scientific">[Emmonsia] crescens</name>
    <dbReference type="NCBI Taxonomy" id="73230"/>
    <lineage>
        <taxon>Eukaryota</taxon>
        <taxon>Fungi</taxon>
        <taxon>Dikarya</taxon>
        <taxon>Ascomycota</taxon>
        <taxon>Pezizomycotina</taxon>
        <taxon>Eurotiomycetes</taxon>
        <taxon>Eurotiomycetidae</taxon>
        <taxon>Onygenales</taxon>
        <taxon>Ajellomycetaceae</taxon>
        <taxon>Emergomyces</taxon>
    </lineage>
</organism>
<keyword evidence="3 13" id="KW-0547">Nucleotide-binding</keyword>
<evidence type="ECO:0000259" key="14">
    <source>
        <dbReference type="PROSITE" id="PS50127"/>
    </source>
</evidence>
<evidence type="ECO:0000256" key="13">
    <source>
        <dbReference type="RuleBase" id="RU362109"/>
    </source>
</evidence>
<evidence type="ECO:0000256" key="1">
    <source>
        <dbReference type="ARBA" id="ARBA00005032"/>
    </source>
</evidence>
<protein>
    <recommendedName>
        <fullName evidence="9">NEDD8-conjugating enzyme UBC12</fullName>
        <ecNumber evidence="7">2.3.2.34</ecNumber>
    </recommendedName>
    <alternativeName>
        <fullName evidence="8">NEDD8-conjugating enzyme Ubc12</fullName>
    </alternativeName>
    <alternativeName>
        <fullName evidence="10">RUB1-conjugating enzyme</fullName>
    </alternativeName>
    <alternativeName>
        <fullName evidence="11">Ubiquitin carrier protein 12</fullName>
    </alternativeName>
</protein>
<dbReference type="EC" id="2.3.2.34" evidence="7"/>
<evidence type="ECO:0000256" key="2">
    <source>
        <dbReference type="ARBA" id="ARBA00022679"/>
    </source>
</evidence>
<dbReference type="PROSITE" id="PS00183">
    <property type="entry name" value="UBC_1"/>
    <property type="match status" value="1"/>
</dbReference>
<comment type="caution">
    <text evidence="15">The sequence shown here is derived from an EMBL/GenBank/DDBJ whole genome shotgun (WGS) entry which is preliminary data.</text>
</comment>
<dbReference type="AlphaFoldDB" id="A0A0G2I863"/>
<dbReference type="VEuPathDB" id="FungiDB:EMCG_07506"/>
<feature type="active site" description="Glycyl thioester intermediate" evidence="12">
    <location>
        <position position="125"/>
    </location>
</feature>
<name>A0A0G2I863_9EURO</name>
<evidence type="ECO:0000256" key="3">
    <source>
        <dbReference type="ARBA" id="ARBA00022741"/>
    </source>
</evidence>
<dbReference type="PROSITE" id="PS50127">
    <property type="entry name" value="UBC_2"/>
    <property type="match status" value="1"/>
</dbReference>
<keyword evidence="5 13" id="KW-0067">ATP-binding</keyword>
<evidence type="ECO:0000256" key="8">
    <source>
        <dbReference type="ARBA" id="ARBA00044084"/>
    </source>
</evidence>
<dbReference type="OrthoDB" id="10249039at2759"/>
<reference evidence="16" key="1">
    <citation type="journal article" date="2015" name="PLoS Genet.">
        <title>The dynamic genome and transcriptome of the human fungal pathogen Blastomyces and close relative Emmonsia.</title>
        <authorList>
            <person name="Munoz J.F."/>
            <person name="Gauthier G.M."/>
            <person name="Desjardins C.A."/>
            <person name="Gallo J.E."/>
            <person name="Holder J."/>
            <person name="Sullivan T.D."/>
            <person name="Marty A.J."/>
            <person name="Carmen J.C."/>
            <person name="Chen Z."/>
            <person name="Ding L."/>
            <person name="Gujja S."/>
            <person name="Magrini V."/>
            <person name="Misas E."/>
            <person name="Mitreva M."/>
            <person name="Priest M."/>
            <person name="Saif S."/>
            <person name="Whiston E.A."/>
            <person name="Young S."/>
            <person name="Zeng Q."/>
            <person name="Goldman W.E."/>
            <person name="Mardis E.R."/>
            <person name="Taylor J.W."/>
            <person name="McEwen J.G."/>
            <person name="Clay O.K."/>
            <person name="Klein B.S."/>
            <person name="Cuomo C.A."/>
        </authorList>
    </citation>
    <scope>NUCLEOTIDE SEQUENCE [LARGE SCALE GENOMIC DNA]</scope>
    <source>
        <strain evidence="16">UAMH 3008</strain>
    </source>
</reference>
<dbReference type="Gene3D" id="3.10.110.10">
    <property type="entry name" value="Ubiquitin Conjugating Enzyme"/>
    <property type="match status" value="1"/>
</dbReference>
<evidence type="ECO:0000256" key="10">
    <source>
        <dbReference type="ARBA" id="ARBA00044279"/>
    </source>
</evidence>
<dbReference type="FunFam" id="3.10.110.10:FF:000005">
    <property type="entry name" value="NEDD8-conjugating enzyme Ubc12"/>
    <property type="match status" value="1"/>
</dbReference>
<dbReference type="Pfam" id="PF00179">
    <property type="entry name" value="UQ_con"/>
    <property type="match status" value="1"/>
</dbReference>
<comment type="similarity">
    <text evidence="13">Belongs to the ubiquitin-conjugating enzyme family.</text>
</comment>
<dbReference type="Proteomes" id="UP000034164">
    <property type="component" value="Unassembled WGS sequence"/>
</dbReference>
<evidence type="ECO:0000256" key="7">
    <source>
        <dbReference type="ARBA" id="ARBA00044047"/>
    </source>
</evidence>
<feature type="domain" description="UBC core" evidence="14">
    <location>
        <begin position="30"/>
        <end position="187"/>
    </location>
</feature>
<dbReference type="SUPFAM" id="SSF54495">
    <property type="entry name" value="UBC-like"/>
    <property type="match status" value="1"/>
</dbReference>
<dbReference type="InterPro" id="IPR000608">
    <property type="entry name" value="UBC"/>
</dbReference>
<dbReference type="CDD" id="cd23794">
    <property type="entry name" value="UBCc_UBE2F_UBE2M"/>
    <property type="match status" value="1"/>
</dbReference>
<evidence type="ECO:0000313" key="16">
    <source>
        <dbReference type="Proteomes" id="UP000034164"/>
    </source>
</evidence>
<dbReference type="EMBL" id="LCZI01000393">
    <property type="protein sequence ID" value="KKZ66817.1"/>
    <property type="molecule type" value="Genomic_DNA"/>
</dbReference>
<evidence type="ECO:0000256" key="9">
    <source>
        <dbReference type="ARBA" id="ARBA00044092"/>
    </source>
</evidence>
<evidence type="ECO:0000256" key="11">
    <source>
        <dbReference type="ARBA" id="ARBA00044315"/>
    </source>
</evidence>
<dbReference type="InterPro" id="IPR016135">
    <property type="entry name" value="UBQ-conjugating_enzyme/RWD"/>
</dbReference>
<accession>A0A0G2I863</accession>
<evidence type="ECO:0000256" key="6">
    <source>
        <dbReference type="ARBA" id="ARBA00043698"/>
    </source>
</evidence>